<feature type="region of interest" description="Disordered" evidence="3">
    <location>
        <begin position="1"/>
        <end position="31"/>
    </location>
</feature>
<accession>A0A396IWT8</accession>
<feature type="compositionally biased region" description="Basic and acidic residues" evidence="3">
    <location>
        <begin position="69"/>
        <end position="80"/>
    </location>
</feature>
<dbReference type="Gene3D" id="3.30.1370.10">
    <property type="entry name" value="K Homology domain, type 1"/>
    <property type="match status" value="1"/>
</dbReference>
<dbReference type="InterPro" id="IPR004087">
    <property type="entry name" value="KH_dom"/>
</dbReference>
<feature type="region of interest" description="Disordered" evidence="3">
    <location>
        <begin position="631"/>
        <end position="662"/>
    </location>
</feature>
<dbReference type="AlphaFoldDB" id="A0A396IWT8"/>
<sequence>MTAKFDLTSASEPHKMSGATSTTPSSNQKLSKFGAKSGFVIPKNKLLGSLVPIIRGAKKDGVTGVVNEESSKQIERKSRWGPDPTQDAFVRKAKVLALQIRVDQISKMLESENPEIVDTQNSPLEDENPGASKAGSQINSKKSEMLELEKREAIGEILKLDPSYKPPPGFKPLLKEDNVPLPVQEYPGYKFVGLIYGTEGDNQKRLEKETGTKIKIHGTKADTGEKGEIKPGTDVQCGYQEMHVNISADSFDKVDAAISIIELLISSVTGNSAAGSTPSLSVSGDTTNVLNQNKDTTPSHAISLSLENQAVFQPATNTQMQGDHFQYSGSWFSPLPSHTPLFASSGTVVPPNPQHLARAPPFPSQTMSPSSLISAFGAQPPPVSGFHPFIPNQQFSMQAPPPTQILQHSQWPQTNPFGQVGPPRNPSVIRAQNLSAPTNASLSFPVSLSQPTPTGQLQTSVSSTPQPLSGISPSPIANQPLTPHGVSTGLGGGPVNVKMSVGLSNMGPMASPAVPPTRPVSLGPQPDVEYKSPQPNMLMIPRPGSIHPHHAGMSPRPPFSLVPMPGTVHSTGNHLLGPVSFPSPRISSPLPLAQQSGIPTSASQYSHVNPLASMPSNSGNFTFQGQRPNADYYQAVPRPNSQATTQGGTQEPPSGPRPPPFRFAVPDQPLQSFQRTQVSNQLDPSQAYVSAAPFGGSSGSVSFPPRHPAFPYAGQPSPRSQVPQMGMRNFIPAPQMQNLASPDVQRGMHNRQSYPAQGAWPLNQKFSNNPSLASGKPAHPADQIYDPFSPTSAAPPHLKGNPGK</sequence>
<keyword evidence="1 2" id="KW-0694">RNA-binding</keyword>
<evidence type="ECO:0000259" key="4">
    <source>
        <dbReference type="SMART" id="SM00322"/>
    </source>
</evidence>
<dbReference type="FunFam" id="3.30.1370.10:FF:000097">
    <property type="entry name" value="Splicing factor-like protein 1 isoform A"/>
    <property type="match status" value="1"/>
</dbReference>
<feature type="region of interest" description="Disordered" evidence="3">
    <location>
        <begin position="116"/>
        <end position="138"/>
    </location>
</feature>
<dbReference type="EMBL" id="PSQE01000003">
    <property type="protein sequence ID" value="RHN69131.1"/>
    <property type="molecule type" value="Genomic_DNA"/>
</dbReference>
<protein>
    <submittedName>
        <fullName evidence="5">Putative K domain-containing protein</fullName>
    </submittedName>
</protein>
<dbReference type="Pfam" id="PF22675">
    <property type="entry name" value="KH-I_KHDC4-BBP"/>
    <property type="match status" value="1"/>
</dbReference>
<organism evidence="5">
    <name type="scientific">Medicago truncatula</name>
    <name type="common">Barrel medic</name>
    <name type="synonym">Medicago tribuloides</name>
    <dbReference type="NCBI Taxonomy" id="3880"/>
    <lineage>
        <taxon>Eukaryota</taxon>
        <taxon>Viridiplantae</taxon>
        <taxon>Streptophyta</taxon>
        <taxon>Embryophyta</taxon>
        <taxon>Tracheophyta</taxon>
        <taxon>Spermatophyta</taxon>
        <taxon>Magnoliopsida</taxon>
        <taxon>eudicotyledons</taxon>
        <taxon>Gunneridae</taxon>
        <taxon>Pentapetalae</taxon>
        <taxon>rosids</taxon>
        <taxon>fabids</taxon>
        <taxon>Fabales</taxon>
        <taxon>Fabaceae</taxon>
        <taxon>Papilionoideae</taxon>
        <taxon>50 kb inversion clade</taxon>
        <taxon>NPAAA clade</taxon>
        <taxon>Hologalegina</taxon>
        <taxon>IRL clade</taxon>
        <taxon>Trifolieae</taxon>
        <taxon>Medicago</taxon>
    </lineage>
</organism>
<dbReference type="SMART" id="SM00322">
    <property type="entry name" value="KH"/>
    <property type="match status" value="1"/>
</dbReference>
<feature type="compositionally biased region" description="Polar residues" evidence="3">
    <location>
        <begin position="404"/>
        <end position="417"/>
    </location>
</feature>
<dbReference type="InterPro" id="IPR045071">
    <property type="entry name" value="BBP-like"/>
</dbReference>
<dbReference type="OrthoDB" id="6777263at2759"/>
<feature type="region of interest" description="Disordered" evidence="3">
    <location>
        <begin position="399"/>
        <end position="424"/>
    </location>
</feature>
<dbReference type="InterPro" id="IPR036612">
    <property type="entry name" value="KH_dom_type_1_sf"/>
</dbReference>
<proteinExistence type="predicted"/>
<dbReference type="GO" id="GO:0003723">
    <property type="term" value="F:RNA binding"/>
    <property type="evidence" value="ECO:0007669"/>
    <property type="project" value="UniProtKB-UniRule"/>
</dbReference>
<evidence type="ECO:0000256" key="1">
    <source>
        <dbReference type="ARBA" id="ARBA00022884"/>
    </source>
</evidence>
<reference evidence="5" key="1">
    <citation type="journal article" date="2018" name="Nat. Plants">
        <title>Whole-genome landscape of Medicago truncatula symbiotic genes.</title>
        <authorList>
            <person name="Pecrix Y."/>
            <person name="Gamas P."/>
            <person name="Carrere S."/>
        </authorList>
    </citation>
    <scope>NUCLEOTIDE SEQUENCE</scope>
    <source>
        <tissue evidence="5">Leaves</tissue>
    </source>
</reference>
<evidence type="ECO:0000256" key="3">
    <source>
        <dbReference type="SAM" id="MobiDB-lite"/>
    </source>
</evidence>
<dbReference type="Gramene" id="rna17560">
    <property type="protein sequence ID" value="RHN69131.1"/>
    <property type="gene ID" value="gene17560"/>
</dbReference>
<name>A0A396IWT8_MEDTR</name>
<evidence type="ECO:0000313" key="5">
    <source>
        <dbReference type="EMBL" id="RHN69131.1"/>
    </source>
</evidence>
<dbReference type="PANTHER" id="PTHR11208">
    <property type="entry name" value="RNA-BINDING PROTEIN RELATED"/>
    <property type="match status" value="1"/>
</dbReference>
<dbReference type="InterPro" id="IPR055256">
    <property type="entry name" value="KH_1_KHDC4/BBP-like"/>
</dbReference>
<feature type="region of interest" description="Disordered" evidence="3">
    <location>
        <begin position="448"/>
        <end position="468"/>
    </location>
</feature>
<feature type="region of interest" description="Disordered" evidence="3">
    <location>
        <begin position="754"/>
        <end position="804"/>
    </location>
</feature>
<dbReference type="Proteomes" id="UP000265566">
    <property type="component" value="Chromosome 3"/>
</dbReference>
<dbReference type="PROSITE" id="PS50084">
    <property type="entry name" value="KH_TYPE_1"/>
    <property type="match status" value="1"/>
</dbReference>
<comment type="caution">
    <text evidence="5">The sequence shown here is derived from an EMBL/GenBank/DDBJ whole genome shotgun (WGS) entry which is preliminary data.</text>
</comment>
<feature type="domain" description="K Homology" evidence="4">
    <location>
        <begin position="173"/>
        <end position="266"/>
    </location>
</feature>
<feature type="region of interest" description="Disordered" evidence="3">
    <location>
        <begin position="62"/>
        <end position="85"/>
    </location>
</feature>
<feature type="compositionally biased region" description="Polar residues" evidence="3">
    <location>
        <begin position="18"/>
        <end position="30"/>
    </location>
</feature>
<dbReference type="SUPFAM" id="SSF54791">
    <property type="entry name" value="Eukaryotic type KH-domain (KH-domain type I)"/>
    <property type="match status" value="1"/>
</dbReference>
<feature type="compositionally biased region" description="Polar residues" evidence="3">
    <location>
        <begin position="639"/>
        <end position="651"/>
    </location>
</feature>
<dbReference type="PANTHER" id="PTHR11208:SF98">
    <property type="entry name" value="RNA-BINDING KH DOMAIN-CONTAINING PROTEIN"/>
    <property type="match status" value="1"/>
</dbReference>
<evidence type="ECO:0000256" key="2">
    <source>
        <dbReference type="PROSITE-ProRule" id="PRU00117"/>
    </source>
</evidence>
<gene>
    <name evidence="5" type="ORF">MtrunA17_Chr3g0121391</name>
</gene>